<reference evidence="3" key="2">
    <citation type="submission" date="2015-08" db="UniProtKB">
        <authorList>
            <consortium name="WormBaseParasite"/>
        </authorList>
    </citation>
    <scope>IDENTIFICATION</scope>
</reference>
<organism evidence="2 3">
    <name type="scientific">Strongyloides venezuelensis</name>
    <name type="common">Threadworm</name>
    <dbReference type="NCBI Taxonomy" id="75913"/>
    <lineage>
        <taxon>Eukaryota</taxon>
        <taxon>Metazoa</taxon>
        <taxon>Ecdysozoa</taxon>
        <taxon>Nematoda</taxon>
        <taxon>Chromadorea</taxon>
        <taxon>Rhabditida</taxon>
        <taxon>Tylenchina</taxon>
        <taxon>Panagrolaimomorpha</taxon>
        <taxon>Strongyloidoidea</taxon>
        <taxon>Strongyloididae</taxon>
        <taxon>Strongyloides</taxon>
    </lineage>
</organism>
<feature type="transmembrane region" description="Helical" evidence="1">
    <location>
        <begin position="52"/>
        <end position="69"/>
    </location>
</feature>
<evidence type="ECO:0000313" key="2">
    <source>
        <dbReference type="Proteomes" id="UP000035680"/>
    </source>
</evidence>
<evidence type="ECO:0000256" key="1">
    <source>
        <dbReference type="SAM" id="Phobius"/>
    </source>
</evidence>
<dbReference type="WBParaSite" id="SVE_1443700.1">
    <property type="protein sequence ID" value="SVE_1443700.1"/>
    <property type="gene ID" value="SVE_1443700"/>
</dbReference>
<proteinExistence type="predicted"/>
<protein>
    <submittedName>
        <fullName evidence="3">Transcriptional regulator</fullName>
    </submittedName>
</protein>
<keyword evidence="2" id="KW-1185">Reference proteome</keyword>
<evidence type="ECO:0000313" key="3">
    <source>
        <dbReference type="WBParaSite" id="SVE_1443700.1"/>
    </source>
</evidence>
<name>A0A0K0FSY8_STRVS</name>
<keyword evidence="1" id="KW-1133">Transmembrane helix</keyword>
<keyword evidence="1" id="KW-0472">Membrane</keyword>
<keyword evidence="1" id="KW-0812">Transmembrane</keyword>
<reference evidence="2" key="1">
    <citation type="submission" date="2014-07" db="EMBL/GenBank/DDBJ databases">
        <authorList>
            <person name="Martin A.A"/>
            <person name="De Silva N."/>
        </authorList>
    </citation>
    <scope>NUCLEOTIDE SEQUENCE</scope>
</reference>
<sequence length="96" mass="10816">MNTSSRNSQFPTKLIYTIILSLAQNISQVEFLSKTKIGRENFMNKKVKSKNLVIIGQLVAFFMQTFNLSDYETDALPTAPTLKVKLSPIGDNVLNF</sequence>
<accession>A0A0K0FSY8</accession>
<dbReference type="Proteomes" id="UP000035680">
    <property type="component" value="Unassembled WGS sequence"/>
</dbReference>
<dbReference type="AlphaFoldDB" id="A0A0K0FSY8"/>